<keyword evidence="6 13" id="KW-0227">DNA damage</keyword>
<dbReference type="EC" id="3.1.21.10" evidence="13"/>
<keyword evidence="2 13" id="KW-0963">Cytoplasm</keyword>
<comment type="similarity">
    <text evidence="1 13">Belongs to the RuvC family.</text>
</comment>
<evidence type="ECO:0000256" key="5">
    <source>
        <dbReference type="ARBA" id="ARBA00022759"/>
    </source>
</evidence>
<dbReference type="GO" id="GO:0003677">
    <property type="term" value="F:DNA binding"/>
    <property type="evidence" value="ECO:0007669"/>
    <property type="project" value="UniProtKB-KW"/>
</dbReference>
<comment type="catalytic activity">
    <reaction evidence="12 13">
        <text>Endonucleolytic cleavage at a junction such as a reciprocal single-stranded crossover between two homologous DNA duplexes (Holliday junction).</text>
        <dbReference type="EC" id="3.1.21.10"/>
    </reaction>
</comment>
<dbReference type="HAMAP" id="MF_00034">
    <property type="entry name" value="RuvC"/>
    <property type="match status" value="1"/>
</dbReference>
<evidence type="ECO:0000256" key="8">
    <source>
        <dbReference type="ARBA" id="ARBA00022842"/>
    </source>
</evidence>
<keyword evidence="10 13" id="KW-0233">DNA recombination</keyword>
<keyword evidence="7 13" id="KW-0378">Hydrolase</keyword>
<dbReference type="PRINTS" id="PR00696">
    <property type="entry name" value="RSOLVASERUVC"/>
</dbReference>
<sequence>MRVLGVDPGFDRLGLAVVEGNPSKPTLVWSACVTPAKGSPEVRLAAVSAAVARAIKTYTPEVLAIEKLFFSTNRKTALKVGEARGAVLATAGAHELAVAEYSPQEVKLAVTGHGAADKTAIARMLPRLLTLPPKKRRDDELDAIAIALAGLSTPPR</sequence>
<proteinExistence type="inferred from homology"/>
<evidence type="ECO:0000256" key="7">
    <source>
        <dbReference type="ARBA" id="ARBA00022801"/>
    </source>
</evidence>
<feature type="active site" evidence="13">
    <location>
        <position position="7"/>
    </location>
</feature>
<evidence type="ECO:0000256" key="2">
    <source>
        <dbReference type="ARBA" id="ARBA00022490"/>
    </source>
</evidence>
<reference evidence="14 15" key="1">
    <citation type="journal article" date="2016" name="Nat. Commun.">
        <title>Thousands of microbial genomes shed light on interconnected biogeochemical processes in an aquifer system.</title>
        <authorList>
            <person name="Anantharaman K."/>
            <person name="Brown C.T."/>
            <person name="Hug L.A."/>
            <person name="Sharon I."/>
            <person name="Castelle C.J."/>
            <person name="Probst A.J."/>
            <person name="Thomas B.C."/>
            <person name="Singh A."/>
            <person name="Wilkins M.J."/>
            <person name="Karaoz U."/>
            <person name="Brodie E.L."/>
            <person name="Williams K.H."/>
            <person name="Hubbard S.S."/>
            <person name="Banfield J.F."/>
        </authorList>
    </citation>
    <scope>NUCLEOTIDE SEQUENCE [LARGE SCALE GENOMIC DNA]</scope>
</reference>
<comment type="function">
    <text evidence="13">The RuvA-RuvB-RuvC complex processes Holliday junction (HJ) DNA during genetic recombination and DNA repair. Endonuclease that resolves HJ intermediates. Cleaves cruciform DNA by making single-stranded nicks across the HJ at symmetrical positions within the homologous arms, yielding a 5'-phosphate and a 3'-hydroxyl group; requires a central core of homology in the junction. The consensus cleavage sequence is 5'-(A/T)TT(C/G)-3'. Cleavage occurs on the 3'-side of the TT dinucleotide at the point of strand exchange. HJ branch migration catalyzed by RuvA-RuvB allows RuvC to scan DNA until it finds its consensus sequence, where it cleaves and resolves the cruciform DNA.</text>
</comment>
<evidence type="ECO:0000256" key="12">
    <source>
        <dbReference type="ARBA" id="ARBA00029354"/>
    </source>
</evidence>
<name>A0A1F6E3W2_9BACT</name>
<feature type="binding site" evidence="13">
    <location>
        <position position="66"/>
    </location>
    <ligand>
        <name>Mg(2+)</name>
        <dbReference type="ChEBI" id="CHEBI:18420"/>
        <label>2</label>
    </ligand>
</feature>
<evidence type="ECO:0000256" key="1">
    <source>
        <dbReference type="ARBA" id="ARBA00009518"/>
    </source>
</evidence>
<dbReference type="EMBL" id="MFLM01000019">
    <property type="protein sequence ID" value="OGG67902.1"/>
    <property type="molecule type" value="Genomic_DNA"/>
</dbReference>
<comment type="subunit">
    <text evidence="13">Homodimer which binds Holliday junction (HJ) DNA. The HJ becomes 2-fold symmetrical on binding to RuvC with unstacked arms; it has a different conformation from HJ DNA in complex with RuvA. In the full resolvosome a probable DNA-RuvA(4)-RuvB(12)-RuvC(2) complex forms which resolves the HJ.</text>
</comment>
<dbReference type="GO" id="GO:0006310">
    <property type="term" value="P:DNA recombination"/>
    <property type="evidence" value="ECO:0007669"/>
    <property type="project" value="UniProtKB-UniRule"/>
</dbReference>
<dbReference type="PANTHER" id="PTHR30194">
    <property type="entry name" value="CROSSOVER JUNCTION ENDODEOXYRIBONUCLEASE RUVC"/>
    <property type="match status" value="1"/>
</dbReference>
<evidence type="ECO:0000256" key="6">
    <source>
        <dbReference type="ARBA" id="ARBA00022763"/>
    </source>
</evidence>
<dbReference type="SUPFAM" id="SSF53098">
    <property type="entry name" value="Ribonuclease H-like"/>
    <property type="match status" value="1"/>
</dbReference>
<evidence type="ECO:0000313" key="15">
    <source>
        <dbReference type="Proteomes" id="UP000177107"/>
    </source>
</evidence>
<dbReference type="InterPro" id="IPR036397">
    <property type="entry name" value="RNaseH_sf"/>
</dbReference>
<dbReference type="Proteomes" id="UP000177107">
    <property type="component" value="Unassembled WGS sequence"/>
</dbReference>
<accession>A0A1F6E3W2</accession>
<dbReference type="PANTHER" id="PTHR30194:SF3">
    <property type="entry name" value="CROSSOVER JUNCTION ENDODEOXYRIBONUCLEASE RUVC"/>
    <property type="match status" value="1"/>
</dbReference>
<gene>
    <name evidence="13" type="primary">ruvC</name>
    <name evidence="14" type="ORF">A3C95_00180</name>
</gene>
<evidence type="ECO:0000256" key="9">
    <source>
        <dbReference type="ARBA" id="ARBA00023125"/>
    </source>
</evidence>
<protein>
    <recommendedName>
        <fullName evidence="13">Crossover junction endodeoxyribonuclease RuvC</fullName>
        <ecNumber evidence="13">3.1.21.10</ecNumber>
    </recommendedName>
    <alternativeName>
        <fullName evidence="13">Holliday junction nuclease RuvC</fullName>
    </alternativeName>
    <alternativeName>
        <fullName evidence="13">Holliday junction resolvase RuvC</fullName>
    </alternativeName>
</protein>
<evidence type="ECO:0000313" key="14">
    <source>
        <dbReference type="EMBL" id="OGG67902.1"/>
    </source>
</evidence>
<evidence type="ECO:0000256" key="10">
    <source>
        <dbReference type="ARBA" id="ARBA00023172"/>
    </source>
</evidence>
<keyword evidence="4 13" id="KW-0479">Metal-binding</keyword>
<evidence type="ECO:0000256" key="11">
    <source>
        <dbReference type="ARBA" id="ARBA00023204"/>
    </source>
</evidence>
<keyword evidence="9 13" id="KW-0238">DNA-binding</keyword>
<dbReference type="GO" id="GO:0048476">
    <property type="term" value="C:Holliday junction resolvase complex"/>
    <property type="evidence" value="ECO:0007669"/>
    <property type="project" value="UniProtKB-UniRule"/>
</dbReference>
<keyword evidence="11 13" id="KW-0234">DNA repair</keyword>
<evidence type="ECO:0000256" key="4">
    <source>
        <dbReference type="ARBA" id="ARBA00022723"/>
    </source>
</evidence>
<feature type="binding site" evidence="13">
    <location>
        <position position="7"/>
    </location>
    <ligand>
        <name>Mg(2+)</name>
        <dbReference type="ChEBI" id="CHEBI:18420"/>
        <label>1</label>
    </ligand>
</feature>
<feature type="active site" evidence="13">
    <location>
        <position position="139"/>
    </location>
</feature>
<dbReference type="InterPro" id="IPR002176">
    <property type="entry name" value="X-over_junc_endoDNase_RuvC"/>
</dbReference>
<dbReference type="InterPro" id="IPR012337">
    <property type="entry name" value="RNaseH-like_sf"/>
</dbReference>
<comment type="cofactor">
    <cofactor evidence="13">
        <name>Mg(2+)</name>
        <dbReference type="ChEBI" id="CHEBI:18420"/>
    </cofactor>
    <text evidence="13">Binds 2 Mg(2+) ion per subunit.</text>
</comment>
<dbReference type="GO" id="GO:0005737">
    <property type="term" value="C:cytoplasm"/>
    <property type="evidence" value="ECO:0007669"/>
    <property type="project" value="UniProtKB-SubCell"/>
</dbReference>
<evidence type="ECO:0000256" key="3">
    <source>
        <dbReference type="ARBA" id="ARBA00022722"/>
    </source>
</evidence>
<dbReference type="CDD" id="cd16962">
    <property type="entry name" value="RuvC"/>
    <property type="match status" value="1"/>
</dbReference>
<keyword evidence="8 13" id="KW-0460">Magnesium</keyword>
<feature type="binding site" evidence="13">
    <location>
        <position position="139"/>
    </location>
    <ligand>
        <name>Mg(2+)</name>
        <dbReference type="ChEBI" id="CHEBI:18420"/>
        <label>1</label>
    </ligand>
</feature>
<dbReference type="FunFam" id="3.30.420.10:FF:000002">
    <property type="entry name" value="Crossover junction endodeoxyribonuclease RuvC"/>
    <property type="match status" value="1"/>
</dbReference>
<dbReference type="GO" id="GO:0008821">
    <property type="term" value="F:crossover junction DNA endonuclease activity"/>
    <property type="evidence" value="ECO:0007669"/>
    <property type="project" value="UniProtKB-UniRule"/>
</dbReference>
<dbReference type="AlphaFoldDB" id="A0A1F6E3W2"/>
<dbReference type="Gene3D" id="3.30.420.10">
    <property type="entry name" value="Ribonuclease H-like superfamily/Ribonuclease H"/>
    <property type="match status" value="1"/>
</dbReference>
<dbReference type="GO" id="GO:0000287">
    <property type="term" value="F:magnesium ion binding"/>
    <property type="evidence" value="ECO:0007669"/>
    <property type="project" value="UniProtKB-UniRule"/>
</dbReference>
<organism evidence="14 15">
    <name type="scientific">Candidatus Kaiserbacteria bacterium RIFCSPHIGHO2_02_FULL_56_30</name>
    <dbReference type="NCBI Taxonomy" id="1798499"/>
    <lineage>
        <taxon>Bacteria</taxon>
        <taxon>Candidatus Kaiseribacteriota</taxon>
    </lineage>
</organism>
<keyword evidence="5 13" id="KW-0255">Endonuclease</keyword>
<feature type="active site" evidence="13">
    <location>
        <position position="66"/>
    </location>
</feature>
<dbReference type="Pfam" id="PF02075">
    <property type="entry name" value="RuvC"/>
    <property type="match status" value="1"/>
</dbReference>
<evidence type="ECO:0000256" key="13">
    <source>
        <dbReference type="HAMAP-Rule" id="MF_00034"/>
    </source>
</evidence>
<comment type="subcellular location">
    <subcellularLocation>
        <location evidence="13">Cytoplasm</location>
    </subcellularLocation>
</comment>
<dbReference type="STRING" id="1798499.A3C95_00180"/>
<keyword evidence="3 13" id="KW-0540">Nuclease</keyword>
<comment type="caution">
    <text evidence="14">The sequence shown here is derived from an EMBL/GenBank/DDBJ whole genome shotgun (WGS) entry which is preliminary data.</text>
</comment>
<dbReference type="GO" id="GO:0006281">
    <property type="term" value="P:DNA repair"/>
    <property type="evidence" value="ECO:0007669"/>
    <property type="project" value="UniProtKB-UniRule"/>
</dbReference>